<accession>A0A0F5JU43</accession>
<dbReference type="InterPro" id="IPR023214">
    <property type="entry name" value="HAD_sf"/>
</dbReference>
<dbReference type="SFLD" id="SFLDS00003">
    <property type="entry name" value="Haloacid_Dehalogenase"/>
    <property type="match status" value="1"/>
</dbReference>
<dbReference type="PATRIC" id="fig|28092.6.peg.5838"/>
<dbReference type="PANTHER" id="PTHR43434:SF1">
    <property type="entry name" value="PHOSPHOGLYCOLATE PHOSPHATASE"/>
    <property type="match status" value="1"/>
</dbReference>
<protein>
    <recommendedName>
        <fullName evidence="4">phosphoglycolate phosphatase</fullName>
        <ecNumber evidence="4">3.1.3.18</ecNumber>
    </recommendedName>
</protein>
<evidence type="ECO:0000313" key="5">
    <source>
        <dbReference type="EMBL" id="KKB61165.1"/>
    </source>
</evidence>
<dbReference type="OrthoDB" id="9807630at2"/>
<dbReference type="RefSeq" id="WP_046154298.1">
    <property type="nucleotide sequence ID" value="NZ_CADFGU010000032.1"/>
</dbReference>
<proteinExistence type="inferred from homology"/>
<dbReference type="Pfam" id="PF00702">
    <property type="entry name" value="Hydrolase"/>
    <property type="match status" value="1"/>
</dbReference>
<comment type="similarity">
    <text evidence="3">Belongs to the HAD-like hydrolase superfamily. CbbY/CbbZ/Gph/YieH family.</text>
</comment>
<dbReference type="PANTHER" id="PTHR43434">
    <property type="entry name" value="PHOSPHOGLYCOLATE PHOSPHATASE"/>
    <property type="match status" value="1"/>
</dbReference>
<dbReference type="EC" id="3.1.3.18" evidence="4"/>
<evidence type="ECO:0000256" key="1">
    <source>
        <dbReference type="ARBA" id="ARBA00000830"/>
    </source>
</evidence>
<gene>
    <name evidence="5" type="ORF">WM40_24740</name>
</gene>
<dbReference type="EMBL" id="LAQU01000064">
    <property type="protein sequence ID" value="KKB61165.1"/>
    <property type="molecule type" value="Genomic_DNA"/>
</dbReference>
<evidence type="ECO:0000256" key="4">
    <source>
        <dbReference type="ARBA" id="ARBA00013078"/>
    </source>
</evidence>
<comment type="catalytic activity">
    <reaction evidence="1">
        <text>2-phosphoglycolate + H2O = glycolate + phosphate</text>
        <dbReference type="Rhea" id="RHEA:14369"/>
        <dbReference type="ChEBI" id="CHEBI:15377"/>
        <dbReference type="ChEBI" id="CHEBI:29805"/>
        <dbReference type="ChEBI" id="CHEBI:43474"/>
        <dbReference type="ChEBI" id="CHEBI:58033"/>
        <dbReference type="EC" id="3.1.3.18"/>
    </reaction>
</comment>
<comment type="pathway">
    <text evidence="2">Organic acid metabolism; glycolate biosynthesis; glycolate from 2-phosphoglycolate: step 1/1.</text>
</comment>
<dbReference type="InterPro" id="IPR050155">
    <property type="entry name" value="HAD-like_hydrolase_sf"/>
</dbReference>
<sequence length="280" mass="32197">MKKLLITDVDNTLFDWVNVWHQSFQAMLDELCRTSGLKQETLYSSIRAVHQRHGTSEYSFLLEEIPEIKEIFRDSLPSRIQPAIDAFRAARTENLQLYPGVKESLTQLRDLGIPIVAYTESQAFYTQYRFRKLGLDHLIDFVYSPADHALPIDDIQSIRKYSADNYQLAHTEPRFTPDGELKPNPHILASILQDMKIDPSDAIYIGDSLMKDIAMAQDAGVDDAWAKYGLADIGQYDLLKKVSHWSEQDIAREKKIFDGRSIRPSNTLQNGFHEILNFFQ</sequence>
<organism evidence="5 6">
    <name type="scientific">Robbsia andropogonis</name>
    <dbReference type="NCBI Taxonomy" id="28092"/>
    <lineage>
        <taxon>Bacteria</taxon>
        <taxon>Pseudomonadati</taxon>
        <taxon>Pseudomonadota</taxon>
        <taxon>Betaproteobacteria</taxon>
        <taxon>Burkholderiales</taxon>
        <taxon>Burkholderiaceae</taxon>
        <taxon>Robbsia</taxon>
    </lineage>
</organism>
<dbReference type="GO" id="GO:0008967">
    <property type="term" value="F:phosphoglycolate phosphatase activity"/>
    <property type="evidence" value="ECO:0007669"/>
    <property type="project" value="UniProtKB-EC"/>
</dbReference>
<dbReference type="AlphaFoldDB" id="A0A0F5JU43"/>
<dbReference type="Proteomes" id="UP000033618">
    <property type="component" value="Unassembled WGS sequence"/>
</dbReference>
<reference evidence="5 6" key="1">
    <citation type="submission" date="2015-03" db="EMBL/GenBank/DDBJ databases">
        <title>Draft Genome Sequence of Burkholderia andropogonis type strain ICMP2807, isolated from Sorghum bicolor.</title>
        <authorList>
            <person name="Lopes-Santos L."/>
            <person name="Castro D.B."/>
            <person name="Ottoboni L.M."/>
            <person name="Park D."/>
            <person name="Weirc B.S."/>
            <person name="Destefano S.A."/>
        </authorList>
    </citation>
    <scope>NUCLEOTIDE SEQUENCE [LARGE SCALE GENOMIC DNA]</scope>
    <source>
        <strain evidence="5 6">ICMP2807</strain>
    </source>
</reference>
<dbReference type="STRING" id="28092.WM40_24740"/>
<name>A0A0F5JU43_9BURK</name>
<dbReference type="InterPro" id="IPR036412">
    <property type="entry name" value="HAD-like_sf"/>
</dbReference>
<dbReference type="Gene3D" id="3.40.50.1000">
    <property type="entry name" value="HAD superfamily/HAD-like"/>
    <property type="match status" value="1"/>
</dbReference>
<evidence type="ECO:0000256" key="2">
    <source>
        <dbReference type="ARBA" id="ARBA00004818"/>
    </source>
</evidence>
<dbReference type="GO" id="GO:0006281">
    <property type="term" value="P:DNA repair"/>
    <property type="evidence" value="ECO:0007669"/>
    <property type="project" value="TreeGrafter"/>
</dbReference>
<comment type="caution">
    <text evidence="5">The sequence shown here is derived from an EMBL/GenBank/DDBJ whole genome shotgun (WGS) entry which is preliminary data.</text>
</comment>
<evidence type="ECO:0000256" key="3">
    <source>
        <dbReference type="ARBA" id="ARBA00006171"/>
    </source>
</evidence>
<keyword evidence="6" id="KW-1185">Reference proteome</keyword>
<dbReference type="SUPFAM" id="SSF56784">
    <property type="entry name" value="HAD-like"/>
    <property type="match status" value="1"/>
</dbReference>
<evidence type="ECO:0000313" key="6">
    <source>
        <dbReference type="Proteomes" id="UP000033618"/>
    </source>
</evidence>
<dbReference type="SFLD" id="SFLDG01129">
    <property type="entry name" value="C1.5:_HAD__Beta-PGM__Phosphata"/>
    <property type="match status" value="1"/>
</dbReference>